<reference evidence="5 6" key="1">
    <citation type="journal article" date="2020" name="Genome Biol. Evol.">
        <title>Rhizobium dioscoreae sp. nov., a plant growth-promoting bacterium isolated from yam (Dioscorea species).</title>
        <authorList>
            <person name="Ouyabe M."/>
            <person name="Tanaka N."/>
            <person name="Shiwa Y."/>
            <person name="Fujita N."/>
            <person name="Kikuno H."/>
            <person name="Babil P."/>
            <person name="Shiwachi H."/>
        </authorList>
    </citation>
    <scope>NUCLEOTIDE SEQUENCE [LARGE SCALE GENOMIC DNA]</scope>
    <source>
        <strain evidence="5 6">S-93</strain>
    </source>
</reference>
<dbReference type="PANTHER" id="PTHR13693">
    <property type="entry name" value="CLASS II AMINOTRANSFERASE/8-AMINO-7-OXONONANOATE SYNTHASE"/>
    <property type="match status" value="1"/>
</dbReference>
<dbReference type="SUPFAM" id="SSF53383">
    <property type="entry name" value="PLP-dependent transferases"/>
    <property type="match status" value="1"/>
</dbReference>
<evidence type="ECO:0000259" key="4">
    <source>
        <dbReference type="Pfam" id="PF00155"/>
    </source>
</evidence>
<dbReference type="Gene3D" id="3.40.640.10">
    <property type="entry name" value="Type I PLP-dependent aspartate aminotransferase-like (Major domain)"/>
    <property type="match status" value="1"/>
</dbReference>
<sequence length="474" mass="51508">MTTYNADDGNPAERKKSKLLEQMRRVGESSGRNRTERLNRQPQAQPRQVTRFEDLPEYKRVATQRIAGELLGVANPFYRSHDAAAGATTRIGGREFVNFASYDYLATNTDPHVAARAKEAIDRFGISASASRLVAGERPGHVELERRLAAVYGVDAAVCFVSGYLTNVAAIGCLMGPQDLVIHDEFIHNSALAGIKLSGAVRRLFQHNDVENLENILKTLSSDFRRILVIVEGIYSMDGDIADLPALLELRARYGFWLMVDEAHALGILGKTGRGTFEHFDLDPRDVDIWMGTLSKTTSSCGGYIAGSSALADILKAEAGGFVYSVGLSPVLAAAAIAGLDILKSEPERTERLRRNGHLFLEEAEAAGLDTGLSMGHSVVPVIVGDSLRAAQLSNDLLAEGINVLPIIHPAVPEGMARLRFFITCNHTEEQIRRAVALTAEKLKSLEDRNFGLASLDMDKMMQLLPLAQAPGGS</sequence>
<organism evidence="5 6">
    <name type="scientific">Rhizobium dioscoreae</name>
    <dbReference type="NCBI Taxonomy" id="2653122"/>
    <lineage>
        <taxon>Bacteria</taxon>
        <taxon>Pseudomonadati</taxon>
        <taxon>Pseudomonadota</taxon>
        <taxon>Alphaproteobacteria</taxon>
        <taxon>Hyphomicrobiales</taxon>
        <taxon>Rhizobiaceae</taxon>
        <taxon>Rhizobium/Agrobacterium group</taxon>
        <taxon>Rhizobium</taxon>
    </lineage>
</organism>
<feature type="compositionally biased region" description="Basic and acidic residues" evidence="3">
    <location>
        <begin position="11"/>
        <end position="39"/>
    </location>
</feature>
<dbReference type="InterPro" id="IPR015421">
    <property type="entry name" value="PyrdxlP-dep_Trfase_major"/>
</dbReference>
<keyword evidence="2" id="KW-0808">Transferase</keyword>
<accession>A0ABQ0Z8W5</accession>
<protein>
    <submittedName>
        <fullName evidence="5">8-amino-7-oxononanoate synthase</fullName>
    </submittedName>
</protein>
<feature type="domain" description="Aminotransferase class I/classII large" evidence="4">
    <location>
        <begin position="95"/>
        <end position="436"/>
    </location>
</feature>
<dbReference type="InterPro" id="IPR004839">
    <property type="entry name" value="Aminotransferase_I/II_large"/>
</dbReference>
<dbReference type="CDD" id="cd06454">
    <property type="entry name" value="KBL_like"/>
    <property type="match status" value="1"/>
</dbReference>
<evidence type="ECO:0000313" key="6">
    <source>
        <dbReference type="Proteomes" id="UP000390335"/>
    </source>
</evidence>
<name>A0ABQ0Z8W5_9HYPH</name>
<dbReference type="Proteomes" id="UP000390335">
    <property type="component" value="Unassembled WGS sequence"/>
</dbReference>
<dbReference type="Gene3D" id="3.90.1150.10">
    <property type="entry name" value="Aspartate Aminotransferase, domain 1"/>
    <property type="match status" value="1"/>
</dbReference>
<evidence type="ECO:0000313" key="5">
    <source>
        <dbReference type="EMBL" id="GES51986.1"/>
    </source>
</evidence>
<feature type="region of interest" description="Disordered" evidence="3">
    <location>
        <begin position="1"/>
        <end position="47"/>
    </location>
</feature>
<keyword evidence="6" id="KW-1185">Reference proteome</keyword>
<dbReference type="EMBL" id="BLAJ01000005">
    <property type="protein sequence ID" value="GES51986.1"/>
    <property type="molecule type" value="Genomic_DNA"/>
</dbReference>
<dbReference type="InterPro" id="IPR050087">
    <property type="entry name" value="AON_synthase_class-II"/>
</dbReference>
<dbReference type="InterPro" id="IPR015422">
    <property type="entry name" value="PyrdxlP-dep_Trfase_small"/>
</dbReference>
<evidence type="ECO:0000256" key="2">
    <source>
        <dbReference type="ARBA" id="ARBA00022679"/>
    </source>
</evidence>
<gene>
    <name evidence="5" type="primary">rkpG</name>
    <name evidence="5" type="ORF">RsS93_46000</name>
</gene>
<evidence type="ECO:0000256" key="1">
    <source>
        <dbReference type="ARBA" id="ARBA00001933"/>
    </source>
</evidence>
<comment type="cofactor">
    <cofactor evidence="1">
        <name>pyridoxal 5'-phosphate</name>
        <dbReference type="ChEBI" id="CHEBI:597326"/>
    </cofactor>
</comment>
<comment type="caution">
    <text evidence="5">The sequence shown here is derived from an EMBL/GenBank/DDBJ whole genome shotgun (WGS) entry which is preliminary data.</text>
</comment>
<proteinExistence type="predicted"/>
<dbReference type="Pfam" id="PF00155">
    <property type="entry name" value="Aminotran_1_2"/>
    <property type="match status" value="1"/>
</dbReference>
<dbReference type="InterPro" id="IPR015424">
    <property type="entry name" value="PyrdxlP-dep_Trfase"/>
</dbReference>
<dbReference type="PANTHER" id="PTHR13693:SF3">
    <property type="entry name" value="LD36009P"/>
    <property type="match status" value="1"/>
</dbReference>
<evidence type="ECO:0000256" key="3">
    <source>
        <dbReference type="SAM" id="MobiDB-lite"/>
    </source>
</evidence>